<protein>
    <submittedName>
        <fullName evidence="1">Uncharacterized protein</fullName>
    </submittedName>
</protein>
<reference evidence="1" key="1">
    <citation type="submission" date="2021-03" db="EMBL/GenBank/DDBJ databases">
        <authorList>
            <person name="Bekaert M."/>
        </authorList>
    </citation>
    <scope>NUCLEOTIDE SEQUENCE</scope>
</reference>
<organism evidence="1 2">
    <name type="scientific">Mytilus edulis</name>
    <name type="common">Blue mussel</name>
    <dbReference type="NCBI Taxonomy" id="6550"/>
    <lineage>
        <taxon>Eukaryota</taxon>
        <taxon>Metazoa</taxon>
        <taxon>Spiralia</taxon>
        <taxon>Lophotrochozoa</taxon>
        <taxon>Mollusca</taxon>
        <taxon>Bivalvia</taxon>
        <taxon>Autobranchia</taxon>
        <taxon>Pteriomorphia</taxon>
        <taxon>Mytilida</taxon>
        <taxon>Mytiloidea</taxon>
        <taxon>Mytilidae</taxon>
        <taxon>Mytilinae</taxon>
        <taxon>Mytilus</taxon>
    </lineage>
</organism>
<dbReference type="Proteomes" id="UP000683360">
    <property type="component" value="Unassembled WGS sequence"/>
</dbReference>
<dbReference type="AlphaFoldDB" id="A0A8S3S968"/>
<comment type="caution">
    <text evidence="1">The sequence shown here is derived from an EMBL/GenBank/DDBJ whole genome shotgun (WGS) entry which is preliminary data.</text>
</comment>
<name>A0A8S3S968_MYTED</name>
<evidence type="ECO:0000313" key="1">
    <source>
        <dbReference type="EMBL" id="CAG2213497.1"/>
    </source>
</evidence>
<keyword evidence="2" id="KW-1185">Reference proteome</keyword>
<sequence>MPAGLLGYFRKEKHRSILLSEYSSVDYIFLVLGVPGIIPYHTNALLEMLHHIVETVSRANTKEGVLQLDSIMGESALLPYYKLRLKNRSYRLDEAMYLLQDITVDEKNVIVYCYLIHILIAELSVISREKAIDSRKAQTILKACTKVMEKDVSSALLKRVAHVIQHLCKLVYKEEASILLLIDLFYDLFGNEIFLDLIEISLDDRKRVIGLYKPTKHLDCTFVLDRLYNLL</sequence>
<gene>
    <name evidence="1" type="ORF">MEDL_27413</name>
</gene>
<dbReference type="EMBL" id="CAJPWZ010001355">
    <property type="protein sequence ID" value="CAG2213497.1"/>
    <property type="molecule type" value="Genomic_DNA"/>
</dbReference>
<proteinExistence type="predicted"/>
<evidence type="ECO:0000313" key="2">
    <source>
        <dbReference type="Proteomes" id="UP000683360"/>
    </source>
</evidence>
<accession>A0A8S3S968</accession>